<evidence type="ECO:0000256" key="3">
    <source>
        <dbReference type="PIRSR" id="PIRSR600246-3"/>
    </source>
</evidence>
<organism evidence="4 5">
    <name type="scientific">Acanthaster planci</name>
    <name type="common">Crown-of-thorns starfish</name>
    <dbReference type="NCBI Taxonomy" id="133434"/>
    <lineage>
        <taxon>Eukaryota</taxon>
        <taxon>Metazoa</taxon>
        <taxon>Echinodermata</taxon>
        <taxon>Eleutherozoa</taxon>
        <taxon>Asterozoa</taxon>
        <taxon>Asteroidea</taxon>
        <taxon>Valvatacea</taxon>
        <taxon>Valvatida</taxon>
        <taxon>Acanthasteridae</taxon>
        <taxon>Acanthaster</taxon>
    </lineage>
</organism>
<dbReference type="InterPro" id="IPR000246">
    <property type="entry name" value="Peptidase_T2"/>
</dbReference>
<dbReference type="OMA" id="FNTNGMI"/>
<dbReference type="Pfam" id="PF01112">
    <property type="entry name" value="Asparaginase_2"/>
    <property type="match status" value="1"/>
</dbReference>
<name>A0A8B7ZUD2_ACAPL</name>
<sequence>MGVEEMPPEEFITEPRRKKLENHLKFQPAFRQLHNDRELGIDDHDTVGAVAVDAHGNVAAATSTGGITGQMIGRVGDSPLIGLSPQDAVKKALTVMKDRVDSLGGAIAVSKSGDFGHYFNTNGMIWASVQNGRKQV</sequence>
<protein>
    <submittedName>
        <fullName evidence="5">Isoaspartyl peptidase/L-asparaginase-like</fullName>
    </submittedName>
</protein>
<dbReference type="InterPro" id="IPR029055">
    <property type="entry name" value="Ntn_hydrolases_N"/>
</dbReference>
<accession>A0A8B7ZUD2</accession>
<evidence type="ECO:0000256" key="1">
    <source>
        <dbReference type="ARBA" id="ARBA00010872"/>
    </source>
</evidence>
<dbReference type="GO" id="GO:0016787">
    <property type="term" value="F:hydrolase activity"/>
    <property type="evidence" value="ECO:0007669"/>
    <property type="project" value="InterPro"/>
</dbReference>
<evidence type="ECO:0000256" key="2">
    <source>
        <dbReference type="PIRSR" id="PIRSR600246-1"/>
    </source>
</evidence>
<feature type="active site" description="Nucleophile" evidence="2">
    <location>
        <position position="46"/>
    </location>
</feature>
<dbReference type="PANTHER" id="PTHR10188:SF43">
    <property type="entry name" value="ASPARAGINASE (EUROFUNG)"/>
    <property type="match status" value="1"/>
</dbReference>
<dbReference type="Gene3D" id="3.60.20.30">
    <property type="entry name" value="(Glycosyl)asparaginase"/>
    <property type="match status" value="2"/>
</dbReference>
<dbReference type="GeneID" id="110988976"/>
<dbReference type="KEGG" id="aplc:110988976"/>
<dbReference type="RefSeq" id="XP_022108697.1">
    <property type="nucleotide sequence ID" value="XM_022253005.1"/>
</dbReference>
<dbReference type="AlphaFoldDB" id="A0A8B7ZUD2"/>
<proteinExistence type="inferred from homology"/>
<feature type="site" description="Cleavage; by autolysis" evidence="3">
    <location>
        <begin position="45"/>
        <end position="46"/>
    </location>
</feature>
<dbReference type="GO" id="GO:0033345">
    <property type="term" value="P:L-asparagine catabolic process via L-aspartate"/>
    <property type="evidence" value="ECO:0007669"/>
    <property type="project" value="TreeGrafter"/>
</dbReference>
<evidence type="ECO:0000313" key="5">
    <source>
        <dbReference type="RefSeq" id="XP_022108697.1"/>
    </source>
</evidence>
<gene>
    <name evidence="5" type="primary">LOC110988976</name>
</gene>
<comment type="similarity">
    <text evidence="1">Belongs to the Ntn-hydrolase family.</text>
</comment>
<dbReference type="Proteomes" id="UP000694845">
    <property type="component" value="Unplaced"/>
</dbReference>
<reference evidence="5" key="1">
    <citation type="submission" date="2025-08" db="UniProtKB">
        <authorList>
            <consortium name="RefSeq"/>
        </authorList>
    </citation>
    <scope>IDENTIFICATION</scope>
</reference>
<dbReference type="GO" id="GO:0005737">
    <property type="term" value="C:cytoplasm"/>
    <property type="evidence" value="ECO:0007669"/>
    <property type="project" value="TreeGrafter"/>
</dbReference>
<keyword evidence="4" id="KW-1185">Reference proteome</keyword>
<dbReference type="OrthoDB" id="2262349at2759"/>
<dbReference type="PANTHER" id="PTHR10188">
    <property type="entry name" value="L-ASPARAGINASE"/>
    <property type="match status" value="1"/>
</dbReference>
<evidence type="ECO:0000313" key="4">
    <source>
        <dbReference type="Proteomes" id="UP000694845"/>
    </source>
</evidence>
<dbReference type="SUPFAM" id="SSF56235">
    <property type="entry name" value="N-terminal nucleophile aminohydrolases (Ntn hydrolases)"/>
    <property type="match status" value="1"/>
</dbReference>